<protein>
    <recommendedName>
        <fullName evidence="4">Link domain-containing protein</fullName>
    </recommendedName>
</protein>
<dbReference type="SUPFAM" id="SSF56436">
    <property type="entry name" value="C-type lectin-like"/>
    <property type="match status" value="1"/>
</dbReference>
<dbReference type="InterPro" id="IPR000538">
    <property type="entry name" value="Link_dom"/>
</dbReference>
<organism evidence="5">
    <name type="scientific">viral metagenome</name>
    <dbReference type="NCBI Taxonomy" id="1070528"/>
    <lineage>
        <taxon>unclassified sequences</taxon>
        <taxon>metagenomes</taxon>
        <taxon>organismal metagenomes</taxon>
    </lineage>
</organism>
<keyword evidence="3" id="KW-1133">Transmembrane helix</keyword>
<evidence type="ECO:0000313" key="5">
    <source>
        <dbReference type="EMBL" id="QHT14049.1"/>
    </source>
</evidence>
<feature type="region of interest" description="Disordered" evidence="2">
    <location>
        <begin position="22"/>
        <end position="50"/>
    </location>
</feature>
<dbReference type="GO" id="GO:0007155">
    <property type="term" value="P:cell adhesion"/>
    <property type="evidence" value="ECO:0007669"/>
    <property type="project" value="InterPro"/>
</dbReference>
<feature type="transmembrane region" description="Helical" evidence="3">
    <location>
        <begin position="103"/>
        <end position="124"/>
    </location>
</feature>
<dbReference type="GO" id="GO:0005540">
    <property type="term" value="F:hyaluronic acid binding"/>
    <property type="evidence" value="ECO:0007669"/>
    <property type="project" value="InterPro"/>
</dbReference>
<feature type="compositionally biased region" description="Low complexity" evidence="2">
    <location>
        <begin position="24"/>
        <end position="50"/>
    </location>
</feature>
<evidence type="ECO:0000256" key="1">
    <source>
        <dbReference type="ARBA" id="ARBA00023157"/>
    </source>
</evidence>
<dbReference type="SMART" id="SM00445">
    <property type="entry name" value="LINK"/>
    <property type="match status" value="1"/>
</dbReference>
<evidence type="ECO:0000256" key="2">
    <source>
        <dbReference type="SAM" id="MobiDB-lite"/>
    </source>
</evidence>
<keyword evidence="3" id="KW-0812">Transmembrane</keyword>
<dbReference type="AlphaFoldDB" id="A0A6C0DDM2"/>
<proteinExistence type="predicted"/>
<dbReference type="Pfam" id="PF00193">
    <property type="entry name" value="Xlink"/>
    <property type="match status" value="1"/>
</dbReference>
<keyword evidence="3" id="KW-0472">Membrane</keyword>
<dbReference type="InterPro" id="IPR016187">
    <property type="entry name" value="CTDL_fold"/>
</dbReference>
<dbReference type="Gene3D" id="3.10.100.10">
    <property type="entry name" value="Mannose-Binding Protein A, subunit A"/>
    <property type="match status" value="1"/>
</dbReference>
<reference evidence="5" key="1">
    <citation type="journal article" date="2020" name="Nature">
        <title>Giant virus diversity and host interactions through global metagenomics.</title>
        <authorList>
            <person name="Schulz F."/>
            <person name="Roux S."/>
            <person name="Paez-Espino D."/>
            <person name="Jungbluth S."/>
            <person name="Walsh D.A."/>
            <person name="Denef V.J."/>
            <person name="McMahon K.D."/>
            <person name="Konstantinidis K.T."/>
            <person name="Eloe-Fadrosh E.A."/>
            <person name="Kyrpides N.C."/>
            <person name="Woyke T."/>
        </authorList>
    </citation>
    <scope>NUCLEOTIDE SEQUENCE</scope>
    <source>
        <strain evidence="5">GVMAG-M-3300023174-134</strain>
    </source>
</reference>
<accession>A0A6C0DDM2</accession>
<dbReference type="EMBL" id="MN739578">
    <property type="protein sequence ID" value="QHT14049.1"/>
    <property type="molecule type" value="Genomic_DNA"/>
</dbReference>
<dbReference type="PROSITE" id="PS50963">
    <property type="entry name" value="LINK_2"/>
    <property type="match status" value="1"/>
</dbReference>
<dbReference type="InterPro" id="IPR016186">
    <property type="entry name" value="C-type_lectin-like/link_sf"/>
</dbReference>
<feature type="domain" description="Link" evidence="4">
    <location>
        <begin position="244"/>
        <end position="346"/>
    </location>
</feature>
<evidence type="ECO:0000259" key="4">
    <source>
        <dbReference type="PROSITE" id="PS50963"/>
    </source>
</evidence>
<feature type="transmembrane region" description="Helical" evidence="3">
    <location>
        <begin position="69"/>
        <end position="91"/>
    </location>
</feature>
<feature type="transmembrane region" description="Helical" evidence="3">
    <location>
        <begin position="144"/>
        <end position="169"/>
    </location>
</feature>
<sequence length="402" mass="46848">MFEPYTDSKTKYADKMREIHDSSSNKVKTTNNNNNTKHSSNTDSNTKSSSNHGYTWEDLFNNIFNKTSFFYLLLFLGIYIFIYFMLGIFFNKGGDNSGFELKLSRMLDFMFFILLLVVIISYLYSSNSETTKNTFSNSINNYLVYLMNPSSIITSFLFLVVLYLIIYLFRVPTDRNIKPIFISILETFGWLTFIIICIIDFFRFMLGIPIDILLYNFWNSLPDDHIVVDNSNNKINKKIDNSNNIIHDEVFNISNNIYTYDDAQSVCKVYGAKLATYDQLEDAYKNGAEWCNYGWSDNQMAYFPTQKSTWLKLQKDEKRKNNCGRPGINGGYMGNPNLKFGVNCFGKKPQPTPSDISRMNAQEISPKTPEDIKLDKKVEYWKQNADKLLQVNSYNRTKWSEY</sequence>
<name>A0A6C0DDM2_9ZZZZ</name>
<evidence type="ECO:0000256" key="3">
    <source>
        <dbReference type="SAM" id="Phobius"/>
    </source>
</evidence>
<keyword evidence="1" id="KW-1015">Disulfide bond</keyword>
<feature type="transmembrane region" description="Helical" evidence="3">
    <location>
        <begin position="181"/>
        <end position="206"/>
    </location>
</feature>